<evidence type="ECO:0000313" key="11">
    <source>
        <dbReference type="EMBL" id="QPG51157.1"/>
    </source>
</evidence>
<dbReference type="Proteomes" id="UP000278715">
    <property type="component" value="Chromosome"/>
</dbReference>
<dbReference type="Proteomes" id="UP000282269">
    <property type="component" value="Chromosome"/>
</dbReference>
<dbReference type="Proteomes" id="UP000269431">
    <property type="component" value="Chromosome"/>
</dbReference>
<evidence type="ECO:0000313" key="9">
    <source>
        <dbReference type="EMBL" id="AZF81767.1"/>
    </source>
</evidence>
<evidence type="ECO:0000313" key="2">
    <source>
        <dbReference type="EMBL" id="AKA76908.1"/>
    </source>
</evidence>
<dbReference type="EMBL" id="CP033238">
    <property type="protein sequence ID" value="AZF76554.1"/>
    <property type="molecule type" value="Genomic_DNA"/>
</dbReference>
<dbReference type="SUPFAM" id="SSF48371">
    <property type="entry name" value="ARM repeat"/>
    <property type="match status" value="1"/>
</dbReference>
<evidence type="ECO:0000313" key="24">
    <source>
        <dbReference type="Proteomes" id="UP000594632"/>
    </source>
</evidence>
<evidence type="ECO:0000313" key="12">
    <source>
        <dbReference type="EMBL" id="SAI84572.1"/>
    </source>
</evidence>
<dbReference type="KEGG" id="ssol:SULB_1997"/>
<dbReference type="EMBL" id="CP011056">
    <property type="protein sequence ID" value="AKA76908.1"/>
    <property type="molecule type" value="Genomic_DNA"/>
</dbReference>
<dbReference type="EMBL" id="CP050869">
    <property type="protein sequence ID" value="QPG51157.1"/>
    <property type="molecule type" value="Genomic_DNA"/>
</dbReference>
<dbReference type="GeneID" id="44129918"/>
<sequence>MNIKNALERKDVKYLIRNIRSLLNLLKSKDGLEREVGWKAIDFLIETGNVNELEQYRNYLRSLLWHRLQGVRDDAWKHLHVYKILQTKGIERALTAQSDKIKWSAWSNVLKLIQLEIVPKEHIRSTRYAYWRLLRSIYPTIRKKAWRLFVKLVHEGIFDSSDKDRFSEFLKSKKANVRILAWRIAFMLVKENFISLDELKANIRYLEELTMQQSKVKKVAEKLIKELT</sequence>
<evidence type="ECO:0000313" key="18">
    <source>
        <dbReference type="Proteomes" id="UP000269431"/>
    </source>
</evidence>
<evidence type="ECO:0000313" key="8">
    <source>
        <dbReference type="EMBL" id="AZF79162.1"/>
    </source>
</evidence>
<evidence type="ECO:0000313" key="15">
    <source>
        <dbReference type="Proteomes" id="UP000033106"/>
    </source>
</evidence>
<dbReference type="Proteomes" id="UP000273194">
    <property type="component" value="Chromosome"/>
</dbReference>
<evidence type="ECO:0000313" key="23">
    <source>
        <dbReference type="Proteomes" id="UP000282269"/>
    </source>
</evidence>
<dbReference type="Proteomes" id="UP000033106">
    <property type="component" value="Chromosome"/>
</dbReference>
<proteinExistence type="predicted"/>
<dbReference type="EMBL" id="CP033237">
    <property type="protein sequence ID" value="AZF73931.1"/>
    <property type="molecule type" value="Genomic_DNA"/>
</dbReference>
<dbReference type="Proteomes" id="UP000273443">
    <property type="component" value="Chromosome"/>
</dbReference>
<dbReference type="Proteomes" id="UP000076770">
    <property type="component" value="Chromosome i"/>
</dbReference>
<evidence type="ECO:0000313" key="16">
    <source>
        <dbReference type="Proteomes" id="UP000076770"/>
    </source>
</evidence>
<evidence type="ECO:0000313" key="4">
    <source>
        <dbReference type="EMBL" id="AZF68691.1"/>
    </source>
</evidence>
<accession>A0A0E3MGP9</accession>
<protein>
    <recommendedName>
        <fullName evidence="25">HEAT repeat domain-containing protein</fullName>
    </recommendedName>
</protein>
<evidence type="ECO:0000313" key="22">
    <source>
        <dbReference type="Proteomes" id="UP000278715"/>
    </source>
</evidence>
<dbReference type="InterPro" id="IPR016024">
    <property type="entry name" value="ARM-type_fold"/>
</dbReference>
<dbReference type="EMBL" id="CP011055">
    <property type="protein sequence ID" value="AKA74210.1"/>
    <property type="molecule type" value="Genomic_DNA"/>
</dbReference>
<reference evidence="16" key="2">
    <citation type="submission" date="2016-04" db="EMBL/GenBank/DDBJ databases">
        <authorList>
            <person name="Shah S.A."/>
            <person name="Garrett R.A."/>
        </authorList>
    </citation>
    <scope>NUCLEOTIDE SEQUENCE [LARGE SCALE GENOMIC DNA]</scope>
    <source>
        <strain evidence="16">ATCC 35091 / DSM 1616 / JCM 8930 / NBRC 15331 / P1</strain>
    </source>
</reference>
<dbReference type="EMBL" id="CP033236">
    <property type="protein sequence ID" value="AZF71311.1"/>
    <property type="molecule type" value="Genomic_DNA"/>
</dbReference>
<evidence type="ECO:0000313" key="13">
    <source>
        <dbReference type="Proteomes" id="UP000033057"/>
    </source>
</evidence>
<gene>
    <name evidence="11" type="ORF">HFC64_16205</name>
    <name evidence="12" type="ORF">SSOP1_1018</name>
    <name evidence="3" type="ORF">SULA_1996</name>
    <name evidence="1" type="ORF">SULB_1997</name>
    <name evidence="2" type="ORF">SULC_1995</name>
    <name evidence="4" type="ORF">SULG_10045</name>
    <name evidence="5" type="ORF">SULH_10045</name>
    <name evidence="6" type="ORF">SULI_10045</name>
    <name evidence="7" type="ORF">SULM_10035</name>
    <name evidence="8" type="ORF">SULN_10035</name>
    <name evidence="9" type="ORF">SULO_10045</name>
    <name evidence="10" type="ORF">SULZ_09980</name>
</gene>
<dbReference type="OrthoDB" id="39953at2157"/>
<evidence type="ECO:0000313" key="1">
    <source>
        <dbReference type="EMBL" id="AKA74210.1"/>
    </source>
</evidence>
<evidence type="ECO:0000313" key="6">
    <source>
        <dbReference type="EMBL" id="AZF73931.1"/>
    </source>
</evidence>
<dbReference type="OMA" id="SVRIYAW"/>
<dbReference type="EMBL" id="CP033240">
    <property type="protein sequence ID" value="AZF81767.1"/>
    <property type="molecule type" value="Genomic_DNA"/>
</dbReference>
<reference evidence="12" key="3">
    <citation type="submission" date="2016-04" db="EMBL/GenBank/DDBJ databases">
        <authorList>
            <person name="Evans L.H."/>
            <person name="Alamgir A."/>
            <person name="Owens N."/>
            <person name="Weber N.D."/>
            <person name="Virtaneva K."/>
            <person name="Barbian K."/>
            <person name="Babar A."/>
            <person name="Rosenke K."/>
        </authorList>
    </citation>
    <scope>NUCLEOTIDE SEQUENCE</scope>
    <source>
        <strain evidence="12">P1</strain>
    </source>
</reference>
<evidence type="ECO:0000313" key="10">
    <source>
        <dbReference type="EMBL" id="AZF84342.1"/>
    </source>
</evidence>
<dbReference type="EMBL" id="CP033235">
    <property type="protein sequence ID" value="AZF68691.1"/>
    <property type="molecule type" value="Genomic_DNA"/>
</dbReference>
<dbReference type="Proteomes" id="UP000033057">
    <property type="component" value="Chromosome"/>
</dbReference>
<dbReference type="EMBL" id="CP033239">
    <property type="protein sequence ID" value="AZF79162.1"/>
    <property type="molecule type" value="Genomic_DNA"/>
</dbReference>
<evidence type="ECO:0000313" key="17">
    <source>
        <dbReference type="Proteomes" id="UP000267993"/>
    </source>
</evidence>
<dbReference type="GeneID" id="1455225"/>
<evidence type="ECO:0000313" key="7">
    <source>
        <dbReference type="EMBL" id="AZF76554.1"/>
    </source>
</evidence>
<dbReference type="EMBL" id="LT549890">
    <property type="protein sequence ID" value="SAI84572.1"/>
    <property type="molecule type" value="Genomic_DNA"/>
</dbReference>
<evidence type="ECO:0008006" key="25">
    <source>
        <dbReference type="Google" id="ProtNLM"/>
    </source>
</evidence>
<name>A0A0E3MGP9_SACSO</name>
<reference evidence="3" key="5">
    <citation type="submission" date="2018-10" db="EMBL/GenBank/DDBJ databases">
        <authorList>
            <person name="McCarthy S."/>
            <person name="Gradnigo J."/>
            <person name="Johnson T."/>
            <person name="Payne S."/>
            <person name="Lipzen A."/>
            <person name="Schackwitz W."/>
            <person name="Martin J."/>
            <person name="Moriyama E."/>
            <person name="Blum P."/>
        </authorList>
    </citation>
    <scope>NUCLEOTIDE SEQUENCE</scope>
    <source>
        <strain evidence="1">SARC-B</strain>
        <strain evidence="2">SARC-C</strain>
        <strain evidence="3">SULA</strain>
    </source>
</reference>
<dbReference type="Proteomes" id="UP000275843">
    <property type="component" value="Chromosome"/>
</dbReference>
<evidence type="ECO:0000313" key="14">
    <source>
        <dbReference type="Proteomes" id="UP000033085"/>
    </source>
</evidence>
<evidence type="ECO:0000313" key="21">
    <source>
        <dbReference type="Proteomes" id="UP000275843"/>
    </source>
</evidence>
<dbReference type="EMBL" id="CP033241">
    <property type="protein sequence ID" value="AZF84342.1"/>
    <property type="molecule type" value="Genomic_DNA"/>
</dbReference>
<evidence type="ECO:0000313" key="3">
    <source>
        <dbReference type="EMBL" id="AKA79600.1"/>
    </source>
</evidence>
<organism evidence="3 15">
    <name type="scientific">Saccharolobus solfataricus</name>
    <name type="common">Sulfolobus solfataricus</name>
    <dbReference type="NCBI Taxonomy" id="2287"/>
    <lineage>
        <taxon>Archaea</taxon>
        <taxon>Thermoproteota</taxon>
        <taxon>Thermoprotei</taxon>
        <taxon>Sulfolobales</taxon>
        <taxon>Sulfolobaceae</taxon>
        <taxon>Saccharolobus</taxon>
    </lineage>
</organism>
<dbReference type="EMBL" id="CP011057">
    <property type="protein sequence ID" value="AKA79600.1"/>
    <property type="molecule type" value="Genomic_DNA"/>
</dbReference>
<dbReference type="Proteomes" id="UP000267993">
    <property type="component" value="Chromosome"/>
</dbReference>
<dbReference type="KEGG" id="ssoa:SULA_1996"/>
<reference evidence="17 18" key="4">
    <citation type="journal article" date="2018" name="Proc. Natl. Acad. Sci. U.S.A.">
        <title>Nonmutational mechanism of inheritance in the Archaeon Sulfolobus solfataricus.</title>
        <authorList>
            <person name="Payne S."/>
            <person name="McCarthy S."/>
            <person name="Johnson T."/>
            <person name="North E."/>
            <person name="Blum P."/>
        </authorList>
    </citation>
    <scope>NUCLEOTIDE SEQUENCE [LARGE SCALE GENOMIC DNA]</scope>
    <source>
        <strain evidence="5 17">SARC-H</strain>
        <strain evidence="6 21">SARC-I</strain>
        <strain evidence="8 22">SARC-N</strain>
        <strain evidence="9 23">SARC-O</strain>
        <strain evidence="10 18">SUL120</strain>
        <strain evidence="4 19">SULG</strain>
        <strain evidence="7 20">SULM</strain>
    </source>
</reference>
<dbReference type="Proteomes" id="UP000033085">
    <property type="component" value="Chromosome"/>
</dbReference>
<dbReference type="RefSeq" id="WP_009989257.1">
    <property type="nucleotide sequence ID" value="NZ_CP011055.2"/>
</dbReference>
<reference evidence="13 14" key="1">
    <citation type="journal article" date="2015" name="Genome Announc.">
        <title>Complete Genome Sequence of Sulfolobus solfataricus Strain 98/2 and Evolved Derivatives.</title>
        <authorList>
            <person name="McCarthy S."/>
            <person name="Gradnigo J."/>
            <person name="Johnson T."/>
            <person name="Payne S."/>
            <person name="Lipzen A."/>
            <person name="Martin J."/>
            <person name="Schackwitz W."/>
            <person name="Moriyama E."/>
            <person name="Blum P."/>
        </authorList>
    </citation>
    <scope>NUCLEOTIDE SEQUENCE [LARGE SCALE GENOMIC DNA]</scope>
    <source>
        <strain evidence="13">98/2 SULC</strain>
        <strain evidence="1">SARC-B</strain>
        <strain evidence="2">SARC-C</strain>
        <strain evidence="3 15">SULA</strain>
        <strain evidence="14">SULB</strain>
    </source>
</reference>
<evidence type="ECO:0000313" key="5">
    <source>
        <dbReference type="EMBL" id="AZF71311.1"/>
    </source>
</evidence>
<dbReference type="AlphaFoldDB" id="A0A0E3MGP9"/>
<evidence type="ECO:0000313" key="19">
    <source>
        <dbReference type="Proteomes" id="UP000273194"/>
    </source>
</evidence>
<dbReference type="KEGG" id="ssof:SULC_1995"/>
<evidence type="ECO:0000313" key="20">
    <source>
        <dbReference type="Proteomes" id="UP000273443"/>
    </source>
</evidence>
<reference evidence="11 24" key="6">
    <citation type="journal article" date="2020" name="Nat. Commun.">
        <title>The structures of two archaeal type IV pili illuminate evolutionary relationships.</title>
        <authorList>
            <person name="Wang F."/>
            <person name="Baquero D.P."/>
            <person name="Su Z."/>
            <person name="Beltran L.C."/>
            <person name="Prangishvili D."/>
            <person name="Krupovic M."/>
            <person name="Egelman E.H."/>
        </authorList>
    </citation>
    <scope>NUCLEOTIDE SEQUENCE [LARGE SCALE GENOMIC DNA]</scope>
    <source>
        <strain evidence="11 24">POZ149</strain>
    </source>
</reference>
<dbReference type="Proteomes" id="UP000594632">
    <property type="component" value="Chromosome"/>
</dbReference>
<dbReference type="PATRIC" id="fig|2287.6.peg.2044"/>